<sequence length="63" mass="6836">MTSRAWLVFGLLVLLLGAGVVWVGYGRQVVYQSERHELVQGSISRAASAAGDPGAFRYELGRL</sequence>
<gene>
    <name evidence="1" type="ORF">KDA27_27765</name>
</gene>
<comment type="caution">
    <text evidence="1">The sequence shown here is derived from an EMBL/GenBank/DDBJ whole genome shotgun (WGS) entry which is preliminary data.</text>
</comment>
<feature type="non-terminal residue" evidence="1">
    <location>
        <position position="63"/>
    </location>
</feature>
<dbReference type="AlphaFoldDB" id="A0A956NHP5"/>
<accession>A0A956NHP5</accession>
<organism evidence="1 2">
    <name type="scientific">Eiseniibacteriota bacterium</name>
    <dbReference type="NCBI Taxonomy" id="2212470"/>
    <lineage>
        <taxon>Bacteria</taxon>
        <taxon>Candidatus Eiseniibacteriota</taxon>
    </lineage>
</organism>
<name>A0A956NHP5_UNCEI</name>
<dbReference type="Proteomes" id="UP000739538">
    <property type="component" value="Unassembled WGS sequence"/>
</dbReference>
<dbReference type="EMBL" id="JAGQHS010000414">
    <property type="protein sequence ID" value="MCA9759625.1"/>
    <property type="molecule type" value="Genomic_DNA"/>
</dbReference>
<evidence type="ECO:0000313" key="1">
    <source>
        <dbReference type="EMBL" id="MCA9759625.1"/>
    </source>
</evidence>
<protein>
    <submittedName>
        <fullName evidence="1">Uncharacterized protein</fullName>
    </submittedName>
</protein>
<evidence type="ECO:0000313" key="2">
    <source>
        <dbReference type="Proteomes" id="UP000739538"/>
    </source>
</evidence>
<proteinExistence type="predicted"/>
<reference evidence="1" key="1">
    <citation type="submission" date="2020-04" db="EMBL/GenBank/DDBJ databases">
        <authorList>
            <person name="Zhang T."/>
        </authorList>
    </citation>
    <scope>NUCLEOTIDE SEQUENCE</scope>
    <source>
        <strain evidence="1">HKST-UBA02</strain>
    </source>
</reference>
<reference evidence="1" key="2">
    <citation type="journal article" date="2021" name="Microbiome">
        <title>Successional dynamics and alternative stable states in a saline activated sludge microbial community over 9 years.</title>
        <authorList>
            <person name="Wang Y."/>
            <person name="Ye J."/>
            <person name="Ju F."/>
            <person name="Liu L."/>
            <person name="Boyd J.A."/>
            <person name="Deng Y."/>
            <person name="Parks D.H."/>
            <person name="Jiang X."/>
            <person name="Yin X."/>
            <person name="Woodcroft B.J."/>
            <person name="Tyson G.W."/>
            <person name="Hugenholtz P."/>
            <person name="Polz M.F."/>
            <person name="Zhang T."/>
        </authorList>
    </citation>
    <scope>NUCLEOTIDE SEQUENCE</scope>
    <source>
        <strain evidence="1">HKST-UBA02</strain>
    </source>
</reference>